<proteinExistence type="predicted"/>
<sequence>MVNTDLEPSAQLKLDLAHMMNTKTANFAFVFEFRKANYDVALWVHQSQLAAHGDQFKRLHRLPTPTLLRFIAADRVQEYSLEAYCALVHFLYTGNLEATVDLFKFIITDWPISSPAKYPQNNDIVNELRVKSMKKASCLEISKLAKLYGLDELCVLCAAHDPPSRNTSSL</sequence>
<dbReference type="EMBL" id="JAAAUY010000125">
    <property type="protein sequence ID" value="KAF9334892.1"/>
    <property type="molecule type" value="Genomic_DNA"/>
</dbReference>
<dbReference type="Proteomes" id="UP000696485">
    <property type="component" value="Unassembled WGS sequence"/>
</dbReference>
<evidence type="ECO:0008006" key="3">
    <source>
        <dbReference type="Google" id="ProtNLM"/>
    </source>
</evidence>
<comment type="caution">
    <text evidence="1">The sequence shown here is derived from an EMBL/GenBank/DDBJ whole genome shotgun (WGS) entry which is preliminary data.</text>
</comment>
<dbReference type="AlphaFoldDB" id="A0A9P5ST85"/>
<keyword evidence="2" id="KW-1185">Reference proteome</keyword>
<accession>A0A9P5ST85</accession>
<name>A0A9P5ST85_9FUNG</name>
<dbReference type="SUPFAM" id="SSF54695">
    <property type="entry name" value="POZ domain"/>
    <property type="match status" value="1"/>
</dbReference>
<protein>
    <recommendedName>
        <fullName evidence="3">BTB domain-containing protein</fullName>
    </recommendedName>
</protein>
<reference evidence="1" key="1">
    <citation type="journal article" date="2020" name="Fungal Divers.">
        <title>Resolving the Mortierellaceae phylogeny through synthesis of multi-gene phylogenetics and phylogenomics.</title>
        <authorList>
            <person name="Vandepol N."/>
            <person name="Liber J."/>
            <person name="Desiro A."/>
            <person name="Na H."/>
            <person name="Kennedy M."/>
            <person name="Barry K."/>
            <person name="Grigoriev I.V."/>
            <person name="Miller A.N."/>
            <person name="O'Donnell K."/>
            <person name="Stajich J.E."/>
            <person name="Bonito G."/>
        </authorList>
    </citation>
    <scope>NUCLEOTIDE SEQUENCE</scope>
    <source>
        <strain evidence="1">NVP1</strain>
    </source>
</reference>
<evidence type="ECO:0000313" key="2">
    <source>
        <dbReference type="Proteomes" id="UP000696485"/>
    </source>
</evidence>
<organism evidence="1 2">
    <name type="scientific">Podila minutissima</name>
    <dbReference type="NCBI Taxonomy" id="64525"/>
    <lineage>
        <taxon>Eukaryota</taxon>
        <taxon>Fungi</taxon>
        <taxon>Fungi incertae sedis</taxon>
        <taxon>Mucoromycota</taxon>
        <taxon>Mortierellomycotina</taxon>
        <taxon>Mortierellomycetes</taxon>
        <taxon>Mortierellales</taxon>
        <taxon>Mortierellaceae</taxon>
        <taxon>Podila</taxon>
    </lineage>
</organism>
<dbReference type="InterPro" id="IPR011333">
    <property type="entry name" value="SKP1/BTB/POZ_sf"/>
</dbReference>
<evidence type="ECO:0000313" key="1">
    <source>
        <dbReference type="EMBL" id="KAF9334892.1"/>
    </source>
</evidence>
<dbReference type="Gene3D" id="3.30.710.10">
    <property type="entry name" value="Potassium Channel Kv1.1, Chain A"/>
    <property type="match status" value="1"/>
</dbReference>
<gene>
    <name evidence="1" type="ORF">BG006_001297</name>
</gene>